<feature type="transmembrane region" description="Helical" evidence="8">
    <location>
        <begin position="144"/>
        <end position="164"/>
    </location>
</feature>
<dbReference type="GO" id="GO:0005886">
    <property type="term" value="C:plasma membrane"/>
    <property type="evidence" value="ECO:0007669"/>
    <property type="project" value="UniProtKB-SubCell"/>
</dbReference>
<feature type="transmembrane region" description="Helical" evidence="8">
    <location>
        <begin position="487"/>
        <end position="505"/>
    </location>
</feature>
<feature type="transmembrane region" description="Helical" evidence="8">
    <location>
        <begin position="340"/>
        <end position="359"/>
    </location>
</feature>
<dbReference type="InterPro" id="IPR011701">
    <property type="entry name" value="MFS"/>
</dbReference>
<keyword evidence="4 8" id="KW-0812">Transmembrane</keyword>
<dbReference type="InterPro" id="IPR036259">
    <property type="entry name" value="MFS_trans_sf"/>
</dbReference>
<keyword evidence="3" id="KW-1003">Cell membrane</keyword>
<dbReference type="Gene3D" id="1.20.1250.20">
    <property type="entry name" value="MFS general substrate transporter like domains"/>
    <property type="match status" value="1"/>
</dbReference>
<evidence type="ECO:0000313" key="9">
    <source>
        <dbReference type="EMBL" id="ASO20930.1"/>
    </source>
</evidence>
<proteinExistence type="predicted"/>
<keyword evidence="5 8" id="KW-1133">Transmembrane helix</keyword>
<gene>
    <name evidence="9" type="primary">qacA6</name>
    <name evidence="9" type="ORF">AHOG_16520</name>
</gene>
<feature type="transmembrane region" description="Helical" evidence="8">
    <location>
        <begin position="86"/>
        <end position="105"/>
    </location>
</feature>
<keyword evidence="10" id="KW-1185">Reference proteome</keyword>
<feature type="transmembrane region" description="Helical" evidence="8">
    <location>
        <begin position="237"/>
        <end position="254"/>
    </location>
</feature>
<feature type="transmembrane region" description="Helical" evidence="8">
    <location>
        <begin position="365"/>
        <end position="391"/>
    </location>
</feature>
<evidence type="ECO:0000256" key="1">
    <source>
        <dbReference type="ARBA" id="ARBA00004651"/>
    </source>
</evidence>
<reference evidence="9 10" key="1">
    <citation type="submission" date="2017-07" db="EMBL/GenBank/DDBJ databases">
        <title>Complete genome sequence of Actinoalloteichus hoggarensis DSM 45943, type strain of Actinoalloteichus hoggarensis.</title>
        <authorList>
            <person name="Ruckert C."/>
            <person name="Nouioui I."/>
            <person name="Willmese J."/>
            <person name="van Wezel G."/>
            <person name="Klenk H.-P."/>
            <person name="Kalinowski J."/>
            <person name="Zotchev S.B."/>
        </authorList>
    </citation>
    <scope>NUCLEOTIDE SEQUENCE [LARGE SCALE GENOMIC DNA]</scope>
    <source>
        <strain evidence="9 10">DSM 45943</strain>
    </source>
</reference>
<feature type="transmembrane region" description="Helical" evidence="8">
    <location>
        <begin position="21"/>
        <end position="42"/>
    </location>
</feature>
<evidence type="ECO:0000256" key="3">
    <source>
        <dbReference type="ARBA" id="ARBA00022475"/>
    </source>
</evidence>
<dbReference type="SUPFAM" id="SSF103473">
    <property type="entry name" value="MFS general substrate transporter"/>
    <property type="match status" value="1"/>
</dbReference>
<feature type="transmembrane region" description="Helical" evidence="8">
    <location>
        <begin position="170"/>
        <end position="194"/>
    </location>
</feature>
<dbReference type="PROSITE" id="PS50850">
    <property type="entry name" value="MFS"/>
    <property type="match status" value="1"/>
</dbReference>
<dbReference type="RefSeq" id="WP_093942191.1">
    <property type="nucleotide sequence ID" value="NZ_JACHJM010000003.1"/>
</dbReference>
<evidence type="ECO:0000256" key="2">
    <source>
        <dbReference type="ARBA" id="ARBA00022448"/>
    </source>
</evidence>
<protein>
    <submittedName>
        <fullName evidence="9">Antiseptic resistance protein</fullName>
    </submittedName>
</protein>
<evidence type="ECO:0000256" key="6">
    <source>
        <dbReference type="ARBA" id="ARBA00023136"/>
    </source>
</evidence>
<keyword evidence="2" id="KW-0813">Transport</keyword>
<organism evidence="9 10">
    <name type="scientific">Actinoalloteichus hoggarensis</name>
    <dbReference type="NCBI Taxonomy" id="1470176"/>
    <lineage>
        <taxon>Bacteria</taxon>
        <taxon>Bacillati</taxon>
        <taxon>Actinomycetota</taxon>
        <taxon>Actinomycetes</taxon>
        <taxon>Pseudonocardiales</taxon>
        <taxon>Pseudonocardiaceae</taxon>
        <taxon>Actinoalloteichus</taxon>
    </lineage>
</organism>
<dbReference type="PANTHER" id="PTHR42718:SF47">
    <property type="entry name" value="METHYL VIOLOGEN RESISTANCE PROTEIN SMVA"/>
    <property type="match status" value="1"/>
</dbReference>
<feature type="transmembrane region" description="Helical" evidence="8">
    <location>
        <begin position="111"/>
        <end position="132"/>
    </location>
</feature>
<dbReference type="KEGG" id="ahg:AHOG_16520"/>
<keyword evidence="6 8" id="KW-0472">Membrane</keyword>
<feature type="region of interest" description="Disordered" evidence="7">
    <location>
        <begin position="510"/>
        <end position="538"/>
    </location>
</feature>
<dbReference type="EMBL" id="CP022521">
    <property type="protein sequence ID" value="ASO20930.1"/>
    <property type="molecule type" value="Genomic_DNA"/>
</dbReference>
<evidence type="ECO:0000313" key="10">
    <source>
        <dbReference type="Proteomes" id="UP000204221"/>
    </source>
</evidence>
<evidence type="ECO:0000256" key="8">
    <source>
        <dbReference type="SAM" id="Phobius"/>
    </source>
</evidence>
<evidence type="ECO:0000256" key="5">
    <source>
        <dbReference type="ARBA" id="ARBA00022989"/>
    </source>
</evidence>
<name>A0A221W4V4_9PSEU</name>
<evidence type="ECO:0000256" key="7">
    <source>
        <dbReference type="SAM" id="MobiDB-lite"/>
    </source>
</evidence>
<dbReference type="Gene3D" id="1.20.1720.10">
    <property type="entry name" value="Multidrug resistance protein D"/>
    <property type="match status" value="1"/>
</dbReference>
<dbReference type="InterPro" id="IPR020846">
    <property type="entry name" value="MFS_dom"/>
</dbReference>
<feature type="compositionally biased region" description="Low complexity" evidence="7">
    <location>
        <begin position="516"/>
        <end position="527"/>
    </location>
</feature>
<feature type="transmembrane region" description="Helical" evidence="8">
    <location>
        <begin position="62"/>
        <end position="79"/>
    </location>
</feature>
<accession>A0A221W4V4</accession>
<comment type="subcellular location">
    <subcellularLocation>
        <location evidence="1">Cell membrane</location>
        <topology evidence="1">Multi-pass membrane protein</topology>
    </subcellularLocation>
</comment>
<feature type="transmembrane region" description="Helical" evidence="8">
    <location>
        <begin position="312"/>
        <end position="333"/>
    </location>
</feature>
<dbReference type="AlphaFoldDB" id="A0A221W4V4"/>
<feature type="transmembrane region" description="Helical" evidence="8">
    <location>
        <begin position="275"/>
        <end position="300"/>
    </location>
</feature>
<dbReference type="CDD" id="cd17321">
    <property type="entry name" value="MFS_MMR_MDR_like"/>
    <property type="match status" value="1"/>
</dbReference>
<dbReference type="Proteomes" id="UP000204221">
    <property type="component" value="Chromosome"/>
</dbReference>
<sequence>MQDANPAATGQKAGRREWIGLAVLALPTLLMALDIGALFLALPHLTADLGTTSTQQLWITDIYGFLLAGLLITMGSLGDRIGRRKLLLIGGAAFGVASVVAAYAPTAETLIAARALLGIAGATLGPSTLALITNMFRDARERGVAIALWMTCMMGGASLGPVLGGVMLEYFWWGSVFLLGVPVMLLLLVMGPLLLPEYRAPQAGRIDLFSVVLSLGAILPIIYGIKQLATSFDSSPVEGLVALVAGLAIGTVFVRRQLRLEDPLLDLRLFRNSSVSTVLGAGLLTSASMGGIGMLSSQYLQTVLGLSPAQSALWYAPMGIGTAVGSLLTPVLTRRIRQSTLIVGGLVFSLSGFVLLALAPSAGGLVQVVIGITVIAVGSGPLFVLGAGLVVGSVEPEKAGSAASISETCSTFGSTFGIAVLGTIGAAVYGTQMRDSMVEGIPADAAETASQTVAGAALAAEGLPGAQAAELLRSAHEAFTNGLNTSAVVSGLIAVTLAILTARILRRKEAATANRPAGQEAAPQEAGAADEEPLKADG</sequence>
<dbReference type="PANTHER" id="PTHR42718">
    <property type="entry name" value="MAJOR FACILITATOR SUPERFAMILY MULTIDRUG TRANSPORTER MFSC"/>
    <property type="match status" value="1"/>
</dbReference>
<dbReference type="GO" id="GO:0022857">
    <property type="term" value="F:transmembrane transporter activity"/>
    <property type="evidence" value="ECO:0007669"/>
    <property type="project" value="InterPro"/>
</dbReference>
<feature type="transmembrane region" description="Helical" evidence="8">
    <location>
        <begin position="412"/>
        <end position="430"/>
    </location>
</feature>
<dbReference type="Pfam" id="PF07690">
    <property type="entry name" value="MFS_1"/>
    <property type="match status" value="1"/>
</dbReference>
<evidence type="ECO:0000256" key="4">
    <source>
        <dbReference type="ARBA" id="ARBA00022692"/>
    </source>
</evidence>
<feature type="transmembrane region" description="Helical" evidence="8">
    <location>
        <begin position="206"/>
        <end position="225"/>
    </location>
</feature>
<dbReference type="OrthoDB" id="4172724at2"/>